<dbReference type="EMBL" id="KP795650">
    <property type="protein sequence ID" value="AKN39489.1"/>
    <property type="molecule type" value="Genomic_DNA"/>
</dbReference>
<accession>A0A0H3ZZZ9</accession>
<dbReference type="AlphaFoldDB" id="A0A0H3ZZZ9"/>
<evidence type="ECO:0000313" key="1">
    <source>
        <dbReference type="EMBL" id="AKN39489.1"/>
    </source>
</evidence>
<organism evidence="1">
    <name type="scientific">Vibrio genomosp. F6</name>
    <dbReference type="NCBI Taxonomy" id="723172"/>
    <lineage>
        <taxon>Bacteria</taxon>
        <taxon>Pseudomonadati</taxon>
        <taxon>Pseudomonadota</taxon>
        <taxon>Gammaproteobacteria</taxon>
        <taxon>Vibrionales</taxon>
        <taxon>Vibrionaceae</taxon>
        <taxon>Vibrio</taxon>
    </lineage>
</organism>
<protein>
    <submittedName>
        <fullName evidence="1">Uncharacterized protein</fullName>
    </submittedName>
</protein>
<proteinExistence type="predicted"/>
<sequence length="46" mass="4986">MIYVGLYLQLYPACVASSFLAFSAEEKFKQGMLGKGLLKAMISLPG</sequence>
<name>A0A0H3ZZZ9_9VIBR</name>
<reference evidence="1" key="1">
    <citation type="journal article" date="2015" name="MBio">
        <title>Eco-Evolutionary Dynamics of Episomes among Ecologically Cohesive Bacterial Populations.</title>
        <authorList>
            <person name="Xue H."/>
            <person name="Cordero O.X."/>
            <person name="Camas F.M."/>
            <person name="Trimble W."/>
            <person name="Meyer F."/>
            <person name="Guglielmini J."/>
            <person name="Rocha E.P."/>
            <person name="Polz M.F."/>
        </authorList>
    </citation>
    <scope>NUCLEOTIDE SEQUENCE</scope>
    <source>
        <strain evidence="1">FF_110</strain>
    </source>
</reference>